<comment type="caution">
    <text evidence="1">The sequence shown here is derived from an EMBL/GenBank/DDBJ whole genome shotgun (WGS) entry which is preliminary data.</text>
</comment>
<evidence type="ECO:0000313" key="2">
    <source>
        <dbReference type="Proteomes" id="UP000801492"/>
    </source>
</evidence>
<protein>
    <recommendedName>
        <fullName evidence="3">Tc1-like transposase DDE domain-containing protein</fullName>
    </recommendedName>
</protein>
<organism evidence="1 2">
    <name type="scientific">Ignelater luminosus</name>
    <name type="common">Cucubano</name>
    <name type="synonym">Pyrophorus luminosus</name>
    <dbReference type="NCBI Taxonomy" id="2038154"/>
    <lineage>
        <taxon>Eukaryota</taxon>
        <taxon>Metazoa</taxon>
        <taxon>Ecdysozoa</taxon>
        <taxon>Arthropoda</taxon>
        <taxon>Hexapoda</taxon>
        <taxon>Insecta</taxon>
        <taxon>Pterygota</taxon>
        <taxon>Neoptera</taxon>
        <taxon>Endopterygota</taxon>
        <taxon>Coleoptera</taxon>
        <taxon>Polyphaga</taxon>
        <taxon>Elateriformia</taxon>
        <taxon>Elateroidea</taxon>
        <taxon>Elateridae</taxon>
        <taxon>Agrypninae</taxon>
        <taxon>Pyrophorini</taxon>
        <taxon>Ignelater</taxon>
    </lineage>
</organism>
<dbReference type="Gene3D" id="3.30.420.10">
    <property type="entry name" value="Ribonuclease H-like superfamily/Ribonuclease H"/>
    <property type="match status" value="1"/>
</dbReference>
<dbReference type="Proteomes" id="UP000801492">
    <property type="component" value="Unassembled WGS sequence"/>
</dbReference>
<dbReference type="EMBL" id="VTPC01000014">
    <property type="protein sequence ID" value="KAF2906135.1"/>
    <property type="molecule type" value="Genomic_DNA"/>
</dbReference>
<dbReference type="AlphaFoldDB" id="A0A8K0GIT4"/>
<proteinExistence type="predicted"/>
<name>A0A8K0GIT4_IGNLU</name>
<dbReference type="InterPro" id="IPR036397">
    <property type="entry name" value="RNaseH_sf"/>
</dbReference>
<keyword evidence="2" id="KW-1185">Reference proteome</keyword>
<evidence type="ECO:0000313" key="1">
    <source>
        <dbReference type="EMBL" id="KAF2906135.1"/>
    </source>
</evidence>
<reference evidence="1" key="1">
    <citation type="submission" date="2019-08" db="EMBL/GenBank/DDBJ databases">
        <title>The genome of the North American firefly Photinus pyralis.</title>
        <authorList>
            <consortium name="Photinus pyralis genome working group"/>
            <person name="Fallon T.R."/>
            <person name="Sander Lower S.E."/>
            <person name="Weng J.-K."/>
        </authorList>
    </citation>
    <scope>NUCLEOTIDE SEQUENCE</scope>
    <source>
        <strain evidence="1">TRF0915ILg1</strain>
        <tissue evidence="1">Whole body</tissue>
    </source>
</reference>
<accession>A0A8K0GIT4</accession>
<gene>
    <name evidence="1" type="ORF">ILUMI_00039</name>
</gene>
<dbReference type="GO" id="GO:0003676">
    <property type="term" value="F:nucleic acid binding"/>
    <property type="evidence" value="ECO:0007669"/>
    <property type="project" value="InterPro"/>
</dbReference>
<sequence>MIREECFLRSGIISFNLLIGEEFVFMQDSTRPLTAKFIVNYLNEARICCMNWPQKSTDINLIEHVWNLLKKRIPVLENLKELEKQDESRDIGNGR</sequence>
<evidence type="ECO:0008006" key="3">
    <source>
        <dbReference type="Google" id="ProtNLM"/>
    </source>
</evidence>
<dbReference type="OrthoDB" id="25402at2759"/>